<dbReference type="EMBL" id="LT629797">
    <property type="protein sequence ID" value="SDU94535.1"/>
    <property type="molecule type" value="Genomic_DNA"/>
</dbReference>
<evidence type="ECO:0000313" key="3">
    <source>
        <dbReference type="Proteomes" id="UP000198675"/>
    </source>
</evidence>
<keyword evidence="1" id="KW-1133">Transmembrane helix</keyword>
<dbReference type="RefSeq" id="WP_092378791.1">
    <property type="nucleotide sequence ID" value="NZ_LT629797.1"/>
</dbReference>
<name>A0A1H2MNG9_9PSED</name>
<evidence type="ECO:0000313" key="2">
    <source>
        <dbReference type="EMBL" id="SDU94535.1"/>
    </source>
</evidence>
<keyword evidence="1" id="KW-0812">Transmembrane</keyword>
<proteinExistence type="predicted"/>
<protein>
    <submittedName>
        <fullName evidence="2">Uncharacterized protein</fullName>
    </submittedName>
</protein>
<dbReference type="Proteomes" id="UP000198675">
    <property type="component" value="Chromosome I"/>
</dbReference>
<gene>
    <name evidence="2" type="ORF">SAMN05216363_3758</name>
</gene>
<feature type="transmembrane region" description="Helical" evidence="1">
    <location>
        <begin position="184"/>
        <end position="205"/>
    </location>
</feature>
<keyword evidence="3" id="KW-1185">Reference proteome</keyword>
<keyword evidence="1" id="KW-0472">Membrane</keyword>
<accession>A0A1H2MNG9</accession>
<reference evidence="3" key="1">
    <citation type="submission" date="2016-10" db="EMBL/GenBank/DDBJ databases">
        <authorList>
            <person name="Varghese N."/>
            <person name="Submissions S."/>
        </authorList>
    </citation>
    <scope>NUCLEOTIDE SEQUENCE [LARGE SCALE GENOMIC DNA]</scope>
    <source>
        <strain evidence="3">KCTC 32246</strain>
    </source>
</reference>
<evidence type="ECO:0000256" key="1">
    <source>
        <dbReference type="SAM" id="Phobius"/>
    </source>
</evidence>
<organism evidence="2 3">
    <name type="scientific">Pseudomonas sihuiensis</name>
    <dbReference type="NCBI Taxonomy" id="1274359"/>
    <lineage>
        <taxon>Bacteria</taxon>
        <taxon>Pseudomonadati</taxon>
        <taxon>Pseudomonadota</taxon>
        <taxon>Gammaproteobacteria</taxon>
        <taxon>Pseudomonadales</taxon>
        <taxon>Pseudomonadaceae</taxon>
        <taxon>Pseudomonas</taxon>
    </lineage>
</organism>
<dbReference type="AlphaFoldDB" id="A0A1H2MNG9"/>
<sequence length="341" mass="36649">MLRIELKAAQSGQPGHGELTVHGWQEGSDALELTVQRNQDGRYLGENGEWDTSPSWHALGGLHLVDEKLSGEVGPWLIDPLMLDPQMAYMLQLRNEDGSDKGVLRILGTILSSKAAGNSTHDEKKVERKAEPEQDIVPVVPEVLPEPPAPASEVISAPVSEPLVVEAPSAPPPQIPVAKKGSKLPLILVTVLLILALAVAAWWFLLRAPSTDITPSDTPAPVVGAMAGCSAQALSDAREDLSFIQACLKSNPSSEQVLEVIAVAKDAKRCGVVQRLYAHKAQSGDAAIAYAYAREYDPAHYSSGGCIEAADAETAMYWYEIAVNNDPDNQDASQRLEELKK</sequence>